<dbReference type="InterPro" id="IPR023296">
    <property type="entry name" value="Glyco_hydro_beta-prop_sf"/>
</dbReference>
<dbReference type="Gene3D" id="2.115.10.20">
    <property type="entry name" value="Glycosyl hydrolase domain, family 43"/>
    <property type="match status" value="1"/>
</dbReference>
<keyword evidence="3 6" id="KW-0378">Hydrolase</keyword>
<dbReference type="PANTHER" id="PTHR42812">
    <property type="entry name" value="BETA-XYLOSIDASE"/>
    <property type="match status" value="1"/>
</dbReference>
<dbReference type="CDD" id="cd04080">
    <property type="entry name" value="CBM6_cellulase-like"/>
    <property type="match status" value="1"/>
</dbReference>
<dbReference type="GO" id="GO:0046556">
    <property type="term" value="F:alpha-L-arabinofuranosidase activity"/>
    <property type="evidence" value="ECO:0007669"/>
    <property type="project" value="UniProtKB-EC"/>
</dbReference>
<dbReference type="SMART" id="SM00606">
    <property type="entry name" value="CBD_IV"/>
    <property type="match status" value="1"/>
</dbReference>
<dbReference type="EC" id="3.2.1.55" evidence="6"/>
<dbReference type="InterPro" id="IPR006584">
    <property type="entry name" value="Cellulose-bd_IV"/>
</dbReference>
<dbReference type="AlphaFoldDB" id="A0A5M8P432"/>
<dbReference type="Proteomes" id="UP000324575">
    <property type="component" value="Unassembled WGS sequence"/>
</dbReference>
<dbReference type="EMBL" id="SNRX01000004">
    <property type="protein sequence ID" value="KAA6303000.1"/>
    <property type="molecule type" value="Genomic_DNA"/>
</dbReference>
<dbReference type="InterPro" id="IPR041342">
    <property type="entry name" value="CBM35"/>
</dbReference>
<dbReference type="InterPro" id="IPR005084">
    <property type="entry name" value="CBM6"/>
</dbReference>
<gene>
    <name evidence="6" type="ORF">EZS26_000895</name>
</gene>
<dbReference type="InterPro" id="IPR051795">
    <property type="entry name" value="Glycosyl_Hydrlase_43"/>
</dbReference>
<dbReference type="InterPro" id="IPR026444">
    <property type="entry name" value="Secre_tail"/>
</dbReference>
<keyword evidence="2" id="KW-0732">Signal</keyword>
<evidence type="ECO:0000256" key="1">
    <source>
        <dbReference type="ARBA" id="ARBA00009865"/>
    </source>
</evidence>
<organism evidence="6 7">
    <name type="scientific">Candidatus Ordinivivax streblomastigis</name>
    <dbReference type="NCBI Taxonomy" id="2540710"/>
    <lineage>
        <taxon>Bacteria</taxon>
        <taxon>Pseudomonadati</taxon>
        <taxon>Bacteroidota</taxon>
        <taxon>Bacteroidia</taxon>
        <taxon>Bacteroidales</taxon>
        <taxon>Candidatus Ordinivivax</taxon>
    </lineage>
</organism>
<dbReference type="GO" id="GO:0005975">
    <property type="term" value="P:carbohydrate metabolic process"/>
    <property type="evidence" value="ECO:0007669"/>
    <property type="project" value="InterPro"/>
</dbReference>
<evidence type="ECO:0000256" key="2">
    <source>
        <dbReference type="ARBA" id="ARBA00022729"/>
    </source>
</evidence>
<evidence type="ECO:0000256" key="3">
    <source>
        <dbReference type="ARBA" id="ARBA00022801"/>
    </source>
</evidence>
<reference evidence="6 7" key="1">
    <citation type="submission" date="2019-03" db="EMBL/GenBank/DDBJ databases">
        <title>Single cell metagenomics reveals metabolic interactions within the superorganism composed of flagellate Streblomastix strix and complex community of Bacteroidetes bacteria on its surface.</title>
        <authorList>
            <person name="Treitli S.C."/>
            <person name="Kolisko M."/>
            <person name="Husnik F."/>
            <person name="Keeling P."/>
            <person name="Hampl V."/>
        </authorList>
    </citation>
    <scope>NUCLEOTIDE SEQUENCE [LARGE SCALE GENOMIC DNA]</scope>
    <source>
        <strain evidence="6">St1</strain>
    </source>
</reference>
<accession>A0A5M8P432</accession>
<evidence type="ECO:0000256" key="4">
    <source>
        <dbReference type="ARBA" id="ARBA00023295"/>
    </source>
</evidence>
<proteinExistence type="inferred from homology"/>
<dbReference type="Pfam" id="PF18099">
    <property type="entry name" value="CBM_35_2"/>
    <property type="match status" value="1"/>
</dbReference>
<dbReference type="NCBIfam" id="TIGR04183">
    <property type="entry name" value="Por_Secre_tail"/>
    <property type="match status" value="1"/>
</dbReference>
<dbReference type="Gene3D" id="2.60.120.260">
    <property type="entry name" value="Galactose-binding domain-like"/>
    <property type="match status" value="1"/>
</dbReference>
<sequence length="920" mass="101634">MKQTESVHTSSALKGFFLAMALYLLSVVGVNAQSWTNPVTLNGEWSSYGIGDPYILKYRGTYYLYCSTKDNNVGVKCWSTKDFVTWSDAITCSTDPVTRTAYAPEVIYWNGTFYMYTSPGGNGHYVLSSDSPTGPFTPVTGNMGRVIDGSVFIDDDGRWSFYYASNDGILGCSMSGPTSFGTEVNLNARMGYGWTEAPCVIKRNGTYYLLYSGNHVLSNGYRVDYAKNANGPTSAYTPQTAQNPILINTEGSFVGLAHGTAFIGPDLDTYYFTYHNLIGRNPHRKLNFDRIGWNEDKLLLMGPTYWAQQAIQQAERVDFFDRDELGANWLTPNGGNWTIQESDRLVQDLSNNEMELFYKALLVQPTGTNYTAEFTVKEEHRDNNNARFGAVFNYSDEDNYGIAVLHSYTNQLELNFKINGAWGTPEYRSLPSGYNLNVWHHLRIEKSGKSHKFFVDGMLKATIASDLEAGKIGYMNSWSRADFGYIAFSNKVNGSGIYDIYKPVPGTIQAVHYNTGGEGVGYHDLTPGNTGRRAFRNDSVDVSTCSEGGFAISDNQAGEWYKYNINVKATGLYHAGFRYTAADATSQIRIWQGDTDLTEIVTLPSSGGASNWRTFTLKGLALTAGFQTIRVEIVSGGVNFYEMEFKEADNAAITLTDTFDTAFSGDWNYVDGTWNIESGEASLDGYGKRTIGDTGWTDYTVQTDITYHNGYNGGLLLRVNNPSQGGDGYDPALGTDYVQAYYINLLPNGVSLGKQNYNWTALVSSTLGTHVLNQKYTVKAVVTGANIKVYVDDMETPKINYTDAHPIISGKVGFRVCNAHVHFDNFSVTANVGGNVGGIGLQASREAVELFPNPVSEQLTVRNISAFSDLAIYRADGREIYEKRLSGSSCVINTAGFDKGLYILRLKNKSGSDYTLKFTK</sequence>
<dbReference type="PANTHER" id="PTHR42812:SF5">
    <property type="entry name" value="ENDO-ARABINASE"/>
    <property type="match status" value="1"/>
</dbReference>
<evidence type="ECO:0000313" key="7">
    <source>
        <dbReference type="Proteomes" id="UP000324575"/>
    </source>
</evidence>
<dbReference type="GO" id="GO:0030246">
    <property type="term" value="F:carbohydrate binding"/>
    <property type="evidence" value="ECO:0007669"/>
    <property type="project" value="InterPro"/>
</dbReference>
<dbReference type="CDD" id="cd08991">
    <property type="entry name" value="GH43_HoAraf43-like"/>
    <property type="match status" value="1"/>
</dbReference>
<comment type="similarity">
    <text evidence="1">Belongs to the glycosyl hydrolase 43 family.</text>
</comment>
<dbReference type="Gene3D" id="2.60.120.560">
    <property type="entry name" value="Exo-inulinase, domain 1"/>
    <property type="match status" value="2"/>
</dbReference>
<name>A0A5M8P432_9BACT</name>
<dbReference type="InterPro" id="IPR013320">
    <property type="entry name" value="ConA-like_dom_sf"/>
</dbReference>
<feature type="domain" description="CBM6" evidence="5">
    <location>
        <begin position="506"/>
        <end position="646"/>
    </location>
</feature>
<keyword evidence="4 6" id="KW-0326">Glycosidase</keyword>
<comment type="caution">
    <text evidence="6">The sequence shown here is derived from an EMBL/GenBank/DDBJ whole genome shotgun (WGS) entry which is preliminary data.</text>
</comment>
<dbReference type="Pfam" id="PF04616">
    <property type="entry name" value="Glyco_hydro_43"/>
    <property type="match status" value="1"/>
</dbReference>
<evidence type="ECO:0000259" key="5">
    <source>
        <dbReference type="PROSITE" id="PS51175"/>
    </source>
</evidence>
<dbReference type="Pfam" id="PF18962">
    <property type="entry name" value="Por_Secre_tail"/>
    <property type="match status" value="1"/>
</dbReference>
<protein>
    <submittedName>
        <fullName evidence="6">Non-reducing end alpha-L-arabinofuranosidase BoGH43A</fullName>
        <ecNumber evidence="6">3.2.1.55</ecNumber>
    </submittedName>
</protein>
<dbReference type="InterPro" id="IPR006710">
    <property type="entry name" value="Glyco_hydro_43"/>
</dbReference>
<dbReference type="SUPFAM" id="SSF49899">
    <property type="entry name" value="Concanavalin A-like lectins/glucanases"/>
    <property type="match status" value="1"/>
</dbReference>
<dbReference type="SUPFAM" id="SSF75005">
    <property type="entry name" value="Arabinanase/levansucrase/invertase"/>
    <property type="match status" value="1"/>
</dbReference>
<dbReference type="PROSITE" id="PS51175">
    <property type="entry name" value="CBM6"/>
    <property type="match status" value="1"/>
</dbReference>
<dbReference type="SUPFAM" id="SSF49785">
    <property type="entry name" value="Galactose-binding domain-like"/>
    <property type="match status" value="1"/>
</dbReference>
<evidence type="ECO:0000313" key="6">
    <source>
        <dbReference type="EMBL" id="KAA6303000.1"/>
    </source>
</evidence>
<dbReference type="InterPro" id="IPR008979">
    <property type="entry name" value="Galactose-bd-like_sf"/>
</dbReference>